<gene>
    <name evidence="3" type="ORF">EDD60_101177</name>
</gene>
<proteinExistence type="predicted"/>
<dbReference type="Gene3D" id="3.10.620.30">
    <property type="match status" value="1"/>
</dbReference>
<evidence type="ECO:0000313" key="4">
    <source>
        <dbReference type="Proteomes" id="UP000295515"/>
    </source>
</evidence>
<dbReference type="InterPro" id="IPR002931">
    <property type="entry name" value="Transglutaminase-like"/>
</dbReference>
<dbReference type="SUPFAM" id="SSF54001">
    <property type="entry name" value="Cysteine proteinases"/>
    <property type="match status" value="1"/>
</dbReference>
<evidence type="ECO:0000259" key="2">
    <source>
        <dbReference type="SMART" id="SM00460"/>
    </source>
</evidence>
<dbReference type="Proteomes" id="UP000295515">
    <property type="component" value="Unassembled WGS sequence"/>
</dbReference>
<evidence type="ECO:0000313" key="3">
    <source>
        <dbReference type="EMBL" id="TCW02873.1"/>
    </source>
</evidence>
<dbReference type="PANTHER" id="PTHR46333:SF2">
    <property type="entry name" value="CYTOKINESIS PROTEIN 3"/>
    <property type="match status" value="1"/>
</dbReference>
<feature type="domain" description="Transglutaminase-like" evidence="2">
    <location>
        <begin position="191"/>
        <end position="255"/>
    </location>
</feature>
<keyword evidence="4" id="KW-1185">Reference proteome</keyword>
<organism evidence="3 4">
    <name type="scientific">Longibaculum muris</name>
    <dbReference type="NCBI Taxonomy" id="1796628"/>
    <lineage>
        <taxon>Bacteria</taxon>
        <taxon>Bacillati</taxon>
        <taxon>Bacillota</taxon>
        <taxon>Erysipelotrichia</taxon>
        <taxon>Erysipelotrichales</taxon>
        <taxon>Coprobacillaceae</taxon>
        <taxon>Longibaculum</taxon>
    </lineage>
</organism>
<dbReference type="RefSeq" id="WP_066445565.1">
    <property type="nucleotide sequence ID" value="NZ_JANKBF010000002.1"/>
</dbReference>
<keyword evidence="1" id="KW-0812">Transmembrane</keyword>
<dbReference type="SMART" id="SM00460">
    <property type="entry name" value="TGc"/>
    <property type="match status" value="1"/>
</dbReference>
<feature type="transmembrane region" description="Helical" evidence="1">
    <location>
        <begin position="12"/>
        <end position="33"/>
    </location>
</feature>
<keyword evidence="1" id="KW-0472">Membrane</keyword>
<reference evidence="3 4" key="1">
    <citation type="submission" date="2019-03" db="EMBL/GenBank/DDBJ databases">
        <title>Genomic Encyclopedia of Type Strains, Phase IV (KMG-IV): sequencing the most valuable type-strain genomes for metagenomic binning, comparative biology and taxonomic classification.</title>
        <authorList>
            <person name="Goeker M."/>
        </authorList>
    </citation>
    <scope>NUCLEOTIDE SEQUENCE [LARGE SCALE GENOMIC DNA]</scope>
    <source>
        <strain evidence="3 4">DSM 29487</strain>
    </source>
</reference>
<dbReference type="AlphaFoldDB" id="A0A4R3Z8C2"/>
<dbReference type="EMBL" id="SMCQ01000001">
    <property type="protein sequence ID" value="TCW02873.1"/>
    <property type="molecule type" value="Genomic_DNA"/>
</dbReference>
<dbReference type="GO" id="GO:0005737">
    <property type="term" value="C:cytoplasm"/>
    <property type="evidence" value="ECO:0007669"/>
    <property type="project" value="TreeGrafter"/>
</dbReference>
<sequence length="381" mass="44578">MGEKKHSILKKVLILIFSAVIGITIGVVGISYWNDVQLETQNDLIDEIYAKDKHYQYYYSKLNAKDKDTYKRMYFAMATFKDEIDVKETNTEQITVILNYIFNDHPELYYIDGEYEYVKETDTLTFYPRFVMNKNEVESKNSQLKKITAEVVEKAKSQKDDLTKAKVIYDYIIENTKYVERKGKDQDVIGALLEHETVCAGYARAYQLLMNQVGVPCSYIVGDSKIETENSPGYEGHAWNMVKINDDYYYCDPTWGDDANKYGAHTCYAYFMMDSDDMLRCYTTDDFYEKTKNPSVSYFKDNHIYMESYNENIVSNAIQLGLKNKSRVAEVKCGSQSVYNRLKKRLTKDYLAYEQLKKNGCWSDNTRYACLDELKVIELYY</sequence>
<keyword evidence="1" id="KW-1133">Transmembrane helix</keyword>
<evidence type="ECO:0000256" key="1">
    <source>
        <dbReference type="SAM" id="Phobius"/>
    </source>
</evidence>
<dbReference type="InterPro" id="IPR038765">
    <property type="entry name" value="Papain-like_cys_pep_sf"/>
</dbReference>
<protein>
    <submittedName>
        <fullName evidence="3">Transglutaminase superfamily protein</fullName>
    </submittedName>
</protein>
<dbReference type="PANTHER" id="PTHR46333">
    <property type="entry name" value="CYTOKINESIS PROTEIN 3"/>
    <property type="match status" value="1"/>
</dbReference>
<accession>A0A4R3Z8C2</accession>
<dbReference type="Pfam" id="PF01841">
    <property type="entry name" value="Transglut_core"/>
    <property type="match status" value="1"/>
</dbReference>
<name>A0A4R3Z8C2_9FIRM</name>
<dbReference type="GeneID" id="98914002"/>
<comment type="caution">
    <text evidence="3">The sequence shown here is derived from an EMBL/GenBank/DDBJ whole genome shotgun (WGS) entry which is preliminary data.</text>
</comment>
<dbReference type="InterPro" id="IPR052557">
    <property type="entry name" value="CAP/Cytokinesis_protein"/>
</dbReference>